<accession>M7SBT6</accession>
<reference evidence="7" key="1">
    <citation type="journal article" date="2013" name="Genome Announc.">
        <title>Draft genome sequence of the grapevine dieback fungus Eutypa lata UCR-EL1.</title>
        <authorList>
            <person name="Blanco-Ulate B."/>
            <person name="Rolshausen P.E."/>
            <person name="Cantu D."/>
        </authorList>
    </citation>
    <scope>NUCLEOTIDE SEQUENCE [LARGE SCALE GENOMIC DNA]</scope>
    <source>
        <strain evidence="7">UCR-EL1</strain>
    </source>
</reference>
<evidence type="ECO:0000256" key="1">
    <source>
        <dbReference type="ARBA" id="ARBA00004141"/>
    </source>
</evidence>
<evidence type="ECO:0000256" key="2">
    <source>
        <dbReference type="ARBA" id="ARBA00022692"/>
    </source>
</evidence>
<sequence>MISKQWQLVHGYSIIVSRDVHLIQRKLEIIPNFDVAEKLLEDLFRHRQNCARYEKQLHDTMEEFKQSLGREDLPVIYDLEAIREGFHQLSRATERNINLLTDLTAIKEAQQGLDENHGITKLTHIATIYLPFSTVAAVLAMPDSFAPGANRFWVYWVASMILAAFVIMAVLLYKPAQSFLKRSQGREDDQAEIEIGVSEKSGGLVSRLIPQRRVSGEKRKEELPRFK</sequence>
<feature type="transmembrane region" description="Helical" evidence="5">
    <location>
        <begin position="122"/>
        <end position="141"/>
    </location>
</feature>
<keyword evidence="2 5" id="KW-0812">Transmembrane</keyword>
<dbReference type="EMBL" id="KB707576">
    <property type="protein sequence ID" value="EMR61618.1"/>
    <property type="molecule type" value="Genomic_DNA"/>
</dbReference>
<dbReference type="GO" id="GO:0008233">
    <property type="term" value="F:peptidase activity"/>
    <property type="evidence" value="ECO:0007669"/>
    <property type="project" value="UniProtKB-KW"/>
</dbReference>
<proteinExistence type="predicted"/>
<dbReference type="Pfam" id="PF01544">
    <property type="entry name" value="CorA"/>
    <property type="match status" value="1"/>
</dbReference>
<dbReference type="HOGENOM" id="CLU_1219696_0_0_1"/>
<dbReference type="SUPFAM" id="SSF144083">
    <property type="entry name" value="Magnesium transport protein CorA, transmembrane region"/>
    <property type="match status" value="1"/>
</dbReference>
<keyword evidence="4 5" id="KW-0472">Membrane</keyword>
<dbReference type="GO" id="GO:0006508">
    <property type="term" value="P:proteolysis"/>
    <property type="evidence" value="ECO:0007669"/>
    <property type="project" value="UniProtKB-KW"/>
</dbReference>
<keyword evidence="6" id="KW-0645">Protease</keyword>
<evidence type="ECO:0000256" key="3">
    <source>
        <dbReference type="ARBA" id="ARBA00022989"/>
    </source>
</evidence>
<evidence type="ECO:0000256" key="5">
    <source>
        <dbReference type="SAM" id="Phobius"/>
    </source>
</evidence>
<dbReference type="GO" id="GO:0046873">
    <property type="term" value="F:metal ion transmembrane transporter activity"/>
    <property type="evidence" value="ECO:0007669"/>
    <property type="project" value="InterPro"/>
</dbReference>
<name>M7SBT6_EUTLA</name>
<dbReference type="AlphaFoldDB" id="M7SBT6"/>
<evidence type="ECO:0000313" key="6">
    <source>
        <dbReference type="EMBL" id="EMR61618.1"/>
    </source>
</evidence>
<evidence type="ECO:0000256" key="4">
    <source>
        <dbReference type="ARBA" id="ARBA00023136"/>
    </source>
</evidence>
<protein>
    <submittedName>
        <fullName evidence="6">Putative cysteine protease domain-containing protein</fullName>
    </submittedName>
</protein>
<evidence type="ECO:0000313" key="7">
    <source>
        <dbReference type="Proteomes" id="UP000012174"/>
    </source>
</evidence>
<dbReference type="InterPro" id="IPR045863">
    <property type="entry name" value="CorA_TM1_TM2"/>
</dbReference>
<keyword evidence="3 5" id="KW-1133">Transmembrane helix</keyword>
<dbReference type="GO" id="GO:0016020">
    <property type="term" value="C:membrane"/>
    <property type="evidence" value="ECO:0007669"/>
    <property type="project" value="UniProtKB-SubCell"/>
</dbReference>
<dbReference type="STRING" id="1287681.M7SBT6"/>
<keyword evidence="7" id="KW-1185">Reference proteome</keyword>
<dbReference type="OrthoDB" id="4772111at2759"/>
<keyword evidence="6" id="KW-0378">Hydrolase</keyword>
<dbReference type="KEGG" id="ela:UCREL1_11442"/>
<feature type="transmembrane region" description="Helical" evidence="5">
    <location>
        <begin position="153"/>
        <end position="173"/>
    </location>
</feature>
<gene>
    <name evidence="6" type="ORF">UCREL1_11442</name>
</gene>
<dbReference type="Proteomes" id="UP000012174">
    <property type="component" value="Unassembled WGS sequence"/>
</dbReference>
<dbReference type="Gene3D" id="1.20.58.340">
    <property type="entry name" value="Magnesium transport protein CorA, transmembrane region"/>
    <property type="match status" value="1"/>
</dbReference>
<comment type="subcellular location">
    <subcellularLocation>
        <location evidence="1">Membrane</location>
        <topology evidence="1">Multi-pass membrane protein</topology>
    </subcellularLocation>
</comment>
<dbReference type="InterPro" id="IPR002523">
    <property type="entry name" value="MgTranspt_CorA/ZnTranspt_ZntB"/>
</dbReference>
<organism evidence="6 7">
    <name type="scientific">Eutypa lata (strain UCR-EL1)</name>
    <name type="common">Grapevine dieback disease fungus</name>
    <name type="synonym">Eutypa armeniacae</name>
    <dbReference type="NCBI Taxonomy" id="1287681"/>
    <lineage>
        <taxon>Eukaryota</taxon>
        <taxon>Fungi</taxon>
        <taxon>Dikarya</taxon>
        <taxon>Ascomycota</taxon>
        <taxon>Pezizomycotina</taxon>
        <taxon>Sordariomycetes</taxon>
        <taxon>Xylariomycetidae</taxon>
        <taxon>Xylariales</taxon>
        <taxon>Diatrypaceae</taxon>
        <taxon>Eutypa</taxon>
    </lineage>
</organism>
<dbReference type="OMA" id="RQNCARY"/>